<feature type="transmembrane region" description="Helical" evidence="1">
    <location>
        <begin position="89"/>
        <end position="108"/>
    </location>
</feature>
<keyword evidence="1" id="KW-1133">Transmembrane helix</keyword>
<feature type="transmembrane region" description="Helical" evidence="1">
    <location>
        <begin position="57"/>
        <end position="82"/>
    </location>
</feature>
<keyword evidence="1" id="KW-0472">Membrane</keyword>
<dbReference type="Proteomes" id="UP000600080">
    <property type="component" value="Unassembled WGS sequence"/>
</dbReference>
<evidence type="ECO:0000313" key="2">
    <source>
        <dbReference type="EMBL" id="GGN53244.1"/>
    </source>
</evidence>
<proteinExistence type="predicted"/>
<organism evidence="2 3">
    <name type="scientific">Streptomyces kronopolitis</name>
    <dbReference type="NCBI Taxonomy" id="1612435"/>
    <lineage>
        <taxon>Bacteria</taxon>
        <taxon>Bacillati</taxon>
        <taxon>Actinomycetota</taxon>
        <taxon>Actinomycetes</taxon>
        <taxon>Kitasatosporales</taxon>
        <taxon>Streptomycetaceae</taxon>
        <taxon>Streptomyces</taxon>
    </lineage>
</organism>
<keyword evidence="3" id="KW-1185">Reference proteome</keyword>
<dbReference type="GeneID" id="301550196"/>
<feature type="transmembrane region" description="Helical" evidence="1">
    <location>
        <begin position="21"/>
        <end position="45"/>
    </location>
</feature>
<reference evidence="3" key="1">
    <citation type="journal article" date="2019" name="Int. J. Syst. Evol. Microbiol.">
        <title>The Global Catalogue of Microorganisms (GCM) 10K type strain sequencing project: providing services to taxonomists for standard genome sequencing and annotation.</title>
        <authorList>
            <consortium name="The Broad Institute Genomics Platform"/>
            <consortium name="The Broad Institute Genome Sequencing Center for Infectious Disease"/>
            <person name="Wu L."/>
            <person name="Ma J."/>
        </authorList>
    </citation>
    <scope>NUCLEOTIDE SEQUENCE [LARGE SCALE GENOMIC DNA]</scope>
    <source>
        <strain evidence="3">CGMCC 4.7323</strain>
    </source>
</reference>
<dbReference type="RefSeq" id="WP_189100816.1">
    <property type="nucleotide sequence ID" value="NZ_BMND01000021.1"/>
</dbReference>
<comment type="caution">
    <text evidence="2">The sequence shown here is derived from an EMBL/GenBank/DDBJ whole genome shotgun (WGS) entry which is preliminary data.</text>
</comment>
<evidence type="ECO:0000313" key="3">
    <source>
        <dbReference type="Proteomes" id="UP000600080"/>
    </source>
</evidence>
<protein>
    <recommendedName>
        <fullName evidence="4">DUF2569 family protein</fullName>
    </recommendedName>
</protein>
<dbReference type="EMBL" id="BMND01000021">
    <property type="protein sequence ID" value="GGN53244.1"/>
    <property type="molecule type" value="Genomic_DNA"/>
</dbReference>
<keyword evidence="1" id="KW-0812">Transmembrane</keyword>
<sequence>MIRATAGRIQPPNEVEIAFKAAFGTVFLEFGGWVLDVFVIPPTGFRQLEEHSGLSGAILQLCLSAAVLAVLSAAWLLCAVWMRRGRNGARWAMIVVGAGYLLFALNDMSMNGLATLDWSILSSYAPDIFTAAISVVLLLPASRAYFSAAGKAG</sequence>
<evidence type="ECO:0000256" key="1">
    <source>
        <dbReference type="SAM" id="Phobius"/>
    </source>
</evidence>
<feature type="transmembrane region" description="Helical" evidence="1">
    <location>
        <begin position="128"/>
        <end position="146"/>
    </location>
</feature>
<gene>
    <name evidence="2" type="ORF">GCM10012285_44990</name>
</gene>
<evidence type="ECO:0008006" key="4">
    <source>
        <dbReference type="Google" id="ProtNLM"/>
    </source>
</evidence>
<name>A0ABQ2JSF1_9ACTN</name>
<accession>A0ABQ2JSF1</accession>